<dbReference type="Gene3D" id="3.50.30.20">
    <property type="entry name" value="Carbamoyl-phosphate synthase small subunit, N-terminal domain"/>
    <property type="match status" value="1"/>
</dbReference>
<dbReference type="Gene3D" id="3.40.50.880">
    <property type="match status" value="1"/>
</dbReference>
<dbReference type="InterPro" id="IPR050472">
    <property type="entry name" value="Anth_synth/Amidotransfase"/>
</dbReference>
<dbReference type="AlphaFoldDB" id="A0A9D1KIL1"/>
<dbReference type="PRINTS" id="PR00099">
    <property type="entry name" value="CPSGATASE"/>
</dbReference>
<dbReference type="SUPFAM" id="SSF52021">
    <property type="entry name" value="Carbamoyl phosphate synthetase, small subunit N-terminal domain"/>
    <property type="match status" value="1"/>
</dbReference>
<organism evidence="7 8">
    <name type="scientific">Candidatus Pelethenecus faecipullorum</name>
    <dbReference type="NCBI Taxonomy" id="2840900"/>
    <lineage>
        <taxon>Bacteria</taxon>
        <taxon>Bacillati</taxon>
        <taxon>Mycoplasmatota</taxon>
        <taxon>Mollicutes</taxon>
        <taxon>Candidatus Pelethenecus</taxon>
    </lineage>
</organism>
<comment type="catalytic activity">
    <reaction evidence="5">
        <text>hydrogencarbonate + L-glutamine + 2 ATP + H2O = carbamoyl phosphate + L-glutamate + 2 ADP + phosphate + 2 H(+)</text>
        <dbReference type="Rhea" id="RHEA:18633"/>
        <dbReference type="ChEBI" id="CHEBI:15377"/>
        <dbReference type="ChEBI" id="CHEBI:15378"/>
        <dbReference type="ChEBI" id="CHEBI:17544"/>
        <dbReference type="ChEBI" id="CHEBI:29985"/>
        <dbReference type="ChEBI" id="CHEBI:30616"/>
        <dbReference type="ChEBI" id="CHEBI:43474"/>
        <dbReference type="ChEBI" id="CHEBI:58228"/>
        <dbReference type="ChEBI" id="CHEBI:58359"/>
        <dbReference type="ChEBI" id="CHEBI:456216"/>
        <dbReference type="EC" id="6.3.5.5"/>
    </reaction>
</comment>
<dbReference type="EC" id="6.3.5.5" evidence="3"/>
<accession>A0A9D1KIL1</accession>
<comment type="caution">
    <text evidence="7">The sequence shown here is derived from an EMBL/GenBank/DDBJ whole genome shotgun (WGS) entry which is preliminary data.</text>
</comment>
<proteinExistence type="inferred from homology"/>
<dbReference type="EMBL" id="DVLF01000039">
    <property type="protein sequence ID" value="HIT49621.1"/>
    <property type="molecule type" value="Genomic_DNA"/>
</dbReference>
<sequence>MKRKLVLENGLVFKGIGFGSMQEAVAVLELNYAMVGYQEILSDPASYNKMICMTYPLIGNYGVTDEDFESKKLTVRALVVRQYHDEPSNFRSTETLQEAMEENGVVGIAEVDTRMIARIIRQEGRMKALICDEEVPFEQCMEKLASYQDQPSFNQSLAAGKMRQVRTANPLYTVVVVDYGVPTSLIRQLNRLGCNVVIVGANTDIQTILDVKPDGIILSDGPTKASDDVEWIRQLCRQKQTVPLLGIGLGACKIALAFGASIRPLTSGKHGSNHPVLRLDQDKIWIATQNSNVGVCEDDLQKTSLTITHRDLTDHSVLGFSETDQMIYGLLFDPDWSNEPKEEWWTVVSKRKGEHNAKKNRY</sequence>
<dbReference type="Pfam" id="PF00988">
    <property type="entry name" value="CPSase_sm_chain"/>
    <property type="match status" value="1"/>
</dbReference>
<dbReference type="GO" id="GO:0004088">
    <property type="term" value="F:carbamoyl-phosphate synthase (glutamine-hydrolyzing) activity"/>
    <property type="evidence" value="ECO:0007669"/>
    <property type="project" value="UniProtKB-EC"/>
</dbReference>
<dbReference type="InterPro" id="IPR029062">
    <property type="entry name" value="Class_I_gatase-like"/>
</dbReference>
<dbReference type="InterPro" id="IPR017926">
    <property type="entry name" value="GATASE"/>
</dbReference>
<dbReference type="Proteomes" id="UP000886758">
    <property type="component" value="Unassembled WGS sequence"/>
</dbReference>
<dbReference type="InterPro" id="IPR036480">
    <property type="entry name" value="CarbP_synth_ssu_N_sf"/>
</dbReference>
<reference evidence="7" key="2">
    <citation type="journal article" date="2021" name="PeerJ">
        <title>Extensive microbial diversity within the chicken gut microbiome revealed by metagenomics and culture.</title>
        <authorList>
            <person name="Gilroy R."/>
            <person name="Ravi A."/>
            <person name="Getino M."/>
            <person name="Pursley I."/>
            <person name="Horton D.L."/>
            <person name="Alikhan N.F."/>
            <person name="Baker D."/>
            <person name="Gharbi K."/>
            <person name="Hall N."/>
            <person name="Watson M."/>
            <person name="Adriaenssens E.M."/>
            <person name="Foster-Nyarko E."/>
            <person name="Jarju S."/>
            <person name="Secka A."/>
            <person name="Antonio M."/>
            <person name="Oren A."/>
            <person name="Chaudhuri R.R."/>
            <person name="La Ragione R."/>
            <person name="Hildebrand F."/>
            <person name="Pallen M.J."/>
        </authorList>
    </citation>
    <scope>NUCLEOTIDE SEQUENCE</scope>
    <source>
        <strain evidence="7">ChiW17-6978</strain>
    </source>
</reference>
<dbReference type="SUPFAM" id="SSF52317">
    <property type="entry name" value="Class I glutamine amidotransferase-like"/>
    <property type="match status" value="1"/>
</dbReference>
<evidence type="ECO:0000259" key="6">
    <source>
        <dbReference type="SMART" id="SM01097"/>
    </source>
</evidence>
<evidence type="ECO:0000313" key="8">
    <source>
        <dbReference type="Proteomes" id="UP000886758"/>
    </source>
</evidence>
<dbReference type="PANTHER" id="PTHR43418:SF7">
    <property type="entry name" value="CARBAMOYL-PHOSPHATE SYNTHASE SMALL CHAIN"/>
    <property type="match status" value="1"/>
</dbReference>
<reference evidence="7" key="1">
    <citation type="submission" date="2020-10" db="EMBL/GenBank/DDBJ databases">
        <authorList>
            <person name="Gilroy R."/>
        </authorList>
    </citation>
    <scope>NUCLEOTIDE SEQUENCE</scope>
    <source>
        <strain evidence="7">ChiW17-6978</strain>
    </source>
</reference>
<dbReference type="NCBIfam" id="NF009475">
    <property type="entry name" value="PRK12838.1"/>
    <property type="match status" value="1"/>
</dbReference>
<evidence type="ECO:0000313" key="7">
    <source>
        <dbReference type="EMBL" id="HIT49621.1"/>
    </source>
</evidence>
<dbReference type="Pfam" id="PF00117">
    <property type="entry name" value="GATase"/>
    <property type="match status" value="1"/>
</dbReference>
<dbReference type="PROSITE" id="PS51273">
    <property type="entry name" value="GATASE_TYPE_1"/>
    <property type="match status" value="1"/>
</dbReference>
<gene>
    <name evidence="7" type="ORF">IAD46_01210</name>
</gene>
<comment type="pathway">
    <text evidence="1">Amino-acid biosynthesis; L-arginine biosynthesis; carbamoyl phosphate from bicarbonate: step 1/1.</text>
</comment>
<dbReference type="InterPro" id="IPR002474">
    <property type="entry name" value="CarbamoylP_synth_ssu_N"/>
</dbReference>
<dbReference type="PANTHER" id="PTHR43418">
    <property type="entry name" value="MULTIFUNCTIONAL TRYPTOPHAN BIOSYNTHESIS PROTEIN-RELATED"/>
    <property type="match status" value="1"/>
</dbReference>
<protein>
    <recommendedName>
        <fullName evidence="3">carbamoyl-phosphate synthase (glutamine-hydrolyzing)</fullName>
        <ecNumber evidence="3">6.3.5.5</ecNumber>
    </recommendedName>
</protein>
<name>A0A9D1KIL1_9MOLU</name>
<evidence type="ECO:0000256" key="4">
    <source>
        <dbReference type="ARBA" id="ARBA00022962"/>
    </source>
</evidence>
<evidence type="ECO:0000256" key="5">
    <source>
        <dbReference type="ARBA" id="ARBA00048816"/>
    </source>
</evidence>
<dbReference type="SMART" id="SM01097">
    <property type="entry name" value="CPSase_sm_chain"/>
    <property type="match status" value="1"/>
</dbReference>
<evidence type="ECO:0000256" key="3">
    <source>
        <dbReference type="ARBA" id="ARBA00012738"/>
    </source>
</evidence>
<evidence type="ECO:0000256" key="1">
    <source>
        <dbReference type="ARBA" id="ARBA00005077"/>
    </source>
</evidence>
<feature type="domain" description="Carbamoyl-phosphate synthase small subunit N-terminal" evidence="6">
    <location>
        <begin position="1"/>
        <end position="131"/>
    </location>
</feature>
<keyword evidence="4" id="KW-0315">Glutamine amidotransferase</keyword>
<evidence type="ECO:0000256" key="2">
    <source>
        <dbReference type="ARBA" id="ARBA00007800"/>
    </source>
</evidence>
<comment type="similarity">
    <text evidence="2">Belongs to the CarA family.</text>
</comment>